<dbReference type="EMBL" id="CAJVPI010001304">
    <property type="protein sequence ID" value="CAG8605939.1"/>
    <property type="molecule type" value="Genomic_DNA"/>
</dbReference>
<proteinExistence type="predicted"/>
<sequence length="135" mass="14766">MSLTQLVDGISTRDPRSHVPKIGVKIKEEFNSTLCGIMSPDPNFESLEQLPDHIASFTASCDDGKLIDSTPGIKPQHALTSRKILENATLLVAKLKEKVGEDSEPVVKVTVSYPEYNYAFTVSGDKLYGVKRANS</sequence>
<protein>
    <submittedName>
        <fullName evidence="1">7978_t:CDS:1</fullName>
    </submittedName>
</protein>
<comment type="caution">
    <text evidence="1">The sequence shown here is derived from an EMBL/GenBank/DDBJ whole genome shotgun (WGS) entry which is preliminary data.</text>
</comment>
<name>A0A9N9CN78_9GLOM</name>
<dbReference type="OrthoDB" id="2386620at2759"/>
<dbReference type="Proteomes" id="UP000789739">
    <property type="component" value="Unassembled WGS sequence"/>
</dbReference>
<organism evidence="1 2">
    <name type="scientific">Paraglomus brasilianum</name>
    <dbReference type="NCBI Taxonomy" id="144538"/>
    <lineage>
        <taxon>Eukaryota</taxon>
        <taxon>Fungi</taxon>
        <taxon>Fungi incertae sedis</taxon>
        <taxon>Mucoromycota</taxon>
        <taxon>Glomeromycotina</taxon>
        <taxon>Glomeromycetes</taxon>
        <taxon>Paraglomerales</taxon>
        <taxon>Paraglomeraceae</taxon>
        <taxon>Paraglomus</taxon>
    </lineage>
</organism>
<evidence type="ECO:0000313" key="1">
    <source>
        <dbReference type="EMBL" id="CAG8605939.1"/>
    </source>
</evidence>
<reference evidence="1" key="1">
    <citation type="submission" date="2021-06" db="EMBL/GenBank/DDBJ databases">
        <authorList>
            <person name="Kallberg Y."/>
            <person name="Tangrot J."/>
            <person name="Rosling A."/>
        </authorList>
    </citation>
    <scope>NUCLEOTIDE SEQUENCE</scope>
    <source>
        <strain evidence="1">BR232B</strain>
    </source>
</reference>
<evidence type="ECO:0000313" key="2">
    <source>
        <dbReference type="Proteomes" id="UP000789739"/>
    </source>
</evidence>
<keyword evidence="2" id="KW-1185">Reference proteome</keyword>
<gene>
    <name evidence="1" type="ORF">PBRASI_LOCUS7901</name>
</gene>
<dbReference type="AlphaFoldDB" id="A0A9N9CN78"/>
<accession>A0A9N9CN78</accession>